<reference evidence="3 4" key="1">
    <citation type="submission" date="2024-05" db="EMBL/GenBank/DDBJ databases">
        <authorList>
            <person name="Wallberg A."/>
        </authorList>
    </citation>
    <scope>NUCLEOTIDE SEQUENCE [LARGE SCALE GENOMIC DNA]</scope>
</reference>
<dbReference type="SUPFAM" id="SSF56436">
    <property type="entry name" value="C-type lectin-like"/>
    <property type="match status" value="1"/>
</dbReference>
<evidence type="ECO:0000313" key="3">
    <source>
        <dbReference type="EMBL" id="CAL4124157.1"/>
    </source>
</evidence>
<dbReference type="InterPro" id="IPR016187">
    <property type="entry name" value="CTDL_fold"/>
</dbReference>
<proteinExistence type="predicted"/>
<name>A0AAV2RGQ4_MEGNR</name>
<dbReference type="InterPro" id="IPR018378">
    <property type="entry name" value="C-type_lectin_CS"/>
</dbReference>
<keyword evidence="1" id="KW-1015">Disulfide bond</keyword>
<dbReference type="InterPro" id="IPR016186">
    <property type="entry name" value="C-type_lectin-like/link_sf"/>
</dbReference>
<feature type="domain" description="C-type lectin" evidence="2">
    <location>
        <begin position="246"/>
        <end position="323"/>
    </location>
</feature>
<gene>
    <name evidence="3" type="ORF">MNOR_LOCUS24293</name>
</gene>
<dbReference type="Gene3D" id="3.10.100.10">
    <property type="entry name" value="Mannose-Binding Protein A, subunit A"/>
    <property type="match status" value="1"/>
</dbReference>
<evidence type="ECO:0000313" key="4">
    <source>
        <dbReference type="Proteomes" id="UP001497623"/>
    </source>
</evidence>
<sequence>TYFFFLVLEAGDLVFVLSFQLGFNIARMLSPYTLSLCAFSLFIVGIDCGDNVKFLLIPNDATKCANRPKHWENFHLDTNGEKLLDTNGEPVKHAYFYSNDVKEFKGKKYDWLDARNLCRQYCMDAVSIESFEENQRIFSFIDQRGVKSGDHSFANSSVRWRDDRKCGPGNPVPETGLPAQCNPDSDHHCCNAQGECKDNSFYWDCGCLDCIDYKDPINYLWTSGRLCDFTGCEARYDLLPLIVNGWFWSGSNAAIPPTNNIPEGWDYQPWGPTGHKGLPQPDNAELDVNGTPESCLAVSKNLYQDGVQWHDIGCYHRKTVICEDSDDLLDALNVQDEGEIVY</sequence>
<dbReference type="AlphaFoldDB" id="A0AAV2RGQ4"/>
<dbReference type="PROSITE" id="PS00615">
    <property type="entry name" value="C_TYPE_LECTIN_1"/>
    <property type="match status" value="1"/>
</dbReference>
<dbReference type="PANTHER" id="PTHR21407:SF5">
    <property type="entry name" value="HL04814P"/>
    <property type="match status" value="1"/>
</dbReference>
<feature type="non-terminal residue" evidence="3">
    <location>
        <position position="1"/>
    </location>
</feature>
<accession>A0AAV2RGQ4</accession>
<evidence type="ECO:0000259" key="2">
    <source>
        <dbReference type="PROSITE" id="PS50041"/>
    </source>
</evidence>
<dbReference type="Proteomes" id="UP001497623">
    <property type="component" value="Unassembled WGS sequence"/>
</dbReference>
<dbReference type="InterPro" id="IPR001304">
    <property type="entry name" value="C-type_lectin-like"/>
</dbReference>
<dbReference type="PROSITE" id="PS50041">
    <property type="entry name" value="C_TYPE_LECTIN_2"/>
    <property type="match status" value="1"/>
</dbReference>
<dbReference type="PANTHER" id="PTHR21407">
    <property type="entry name" value="RE43931P-RELATED"/>
    <property type="match status" value="1"/>
</dbReference>
<evidence type="ECO:0000256" key="1">
    <source>
        <dbReference type="ARBA" id="ARBA00023157"/>
    </source>
</evidence>
<organism evidence="3 4">
    <name type="scientific">Meganyctiphanes norvegica</name>
    <name type="common">Northern krill</name>
    <name type="synonym">Thysanopoda norvegica</name>
    <dbReference type="NCBI Taxonomy" id="48144"/>
    <lineage>
        <taxon>Eukaryota</taxon>
        <taxon>Metazoa</taxon>
        <taxon>Ecdysozoa</taxon>
        <taxon>Arthropoda</taxon>
        <taxon>Crustacea</taxon>
        <taxon>Multicrustacea</taxon>
        <taxon>Malacostraca</taxon>
        <taxon>Eumalacostraca</taxon>
        <taxon>Eucarida</taxon>
        <taxon>Euphausiacea</taxon>
        <taxon>Euphausiidae</taxon>
        <taxon>Meganyctiphanes</taxon>
    </lineage>
</organism>
<protein>
    <recommendedName>
        <fullName evidence="2">C-type lectin domain-containing protein</fullName>
    </recommendedName>
</protein>
<dbReference type="EMBL" id="CAXKWB010022172">
    <property type="protein sequence ID" value="CAL4124157.1"/>
    <property type="molecule type" value="Genomic_DNA"/>
</dbReference>
<keyword evidence="4" id="KW-1185">Reference proteome</keyword>
<comment type="caution">
    <text evidence="3">The sequence shown here is derived from an EMBL/GenBank/DDBJ whole genome shotgun (WGS) entry which is preliminary data.</text>
</comment>